<organism evidence="2 3">
    <name type="scientific">Plasmodium vinckei petteri</name>
    <dbReference type="NCBI Taxonomy" id="138298"/>
    <lineage>
        <taxon>Eukaryota</taxon>
        <taxon>Sar</taxon>
        <taxon>Alveolata</taxon>
        <taxon>Apicomplexa</taxon>
        <taxon>Aconoidasida</taxon>
        <taxon>Haemosporida</taxon>
        <taxon>Plasmodiidae</taxon>
        <taxon>Plasmodium</taxon>
        <taxon>Plasmodium (Vinckeia)</taxon>
    </lineage>
</organism>
<reference evidence="2 3" key="1">
    <citation type="submission" date="2013-02" db="EMBL/GenBank/DDBJ databases">
        <title>The Genome Sequence of Plasmodium vinckei petteri CR.</title>
        <authorList>
            <consortium name="The Broad Institute Genome Sequencing Platform"/>
            <consortium name="The Broad Institute Genome Sequencing Center for Infectious Disease"/>
            <person name="Neafsey D."/>
            <person name="Cheeseman I."/>
            <person name="Volkman S."/>
            <person name="Adams J."/>
            <person name="Walker B."/>
            <person name="Young S.K."/>
            <person name="Zeng Q."/>
            <person name="Gargeya S."/>
            <person name="Fitzgerald M."/>
            <person name="Haas B."/>
            <person name="Abouelleil A."/>
            <person name="Alvarado L."/>
            <person name="Arachchi H.M."/>
            <person name="Berlin A.M."/>
            <person name="Chapman S.B."/>
            <person name="Dewar J."/>
            <person name="Goldberg J."/>
            <person name="Griggs A."/>
            <person name="Gujja S."/>
            <person name="Hansen M."/>
            <person name="Howarth C."/>
            <person name="Imamovic A."/>
            <person name="Larimer J."/>
            <person name="McCowan C."/>
            <person name="Murphy C."/>
            <person name="Neiman D."/>
            <person name="Pearson M."/>
            <person name="Priest M."/>
            <person name="Roberts A."/>
            <person name="Saif S."/>
            <person name="Shea T."/>
            <person name="Sisk P."/>
            <person name="Sykes S."/>
            <person name="Wortman J."/>
            <person name="Nusbaum C."/>
            <person name="Birren B."/>
        </authorList>
    </citation>
    <scope>NUCLEOTIDE SEQUENCE [LARGE SCALE GENOMIC DNA]</scope>
    <source>
        <strain evidence="2 3">CR</strain>
    </source>
</reference>
<keyword evidence="1" id="KW-0812">Transmembrane</keyword>
<dbReference type="Proteomes" id="UP000030659">
    <property type="component" value="Unassembled WGS sequence"/>
</dbReference>
<evidence type="ECO:0000313" key="3">
    <source>
        <dbReference type="Proteomes" id="UP000030659"/>
    </source>
</evidence>
<sequence length="71" mass="8524">MYLKLYILFIYGCNNYNHNNNIPIHHNSSILNFLLWLITGFAILFFIFNLNTITPILIKYKTIQNVKKYIK</sequence>
<protein>
    <submittedName>
        <fullName evidence="2">Uncharacterized protein</fullName>
    </submittedName>
</protein>
<keyword evidence="1" id="KW-1133">Transmembrane helix</keyword>
<dbReference type="EMBL" id="KI965396">
    <property type="protein sequence ID" value="EUD73116.1"/>
    <property type="molecule type" value="Genomic_DNA"/>
</dbReference>
<name>W7B5B5_PLAVN</name>
<accession>W7B5B5</accession>
<evidence type="ECO:0000256" key="1">
    <source>
        <dbReference type="SAM" id="Phobius"/>
    </source>
</evidence>
<keyword evidence="1" id="KW-0472">Membrane</keyword>
<dbReference type="AlphaFoldDB" id="W7B5B5"/>
<evidence type="ECO:0000313" key="2">
    <source>
        <dbReference type="EMBL" id="EUD73116.1"/>
    </source>
</evidence>
<proteinExistence type="predicted"/>
<feature type="transmembrane region" description="Helical" evidence="1">
    <location>
        <begin position="33"/>
        <end position="58"/>
    </location>
</feature>
<gene>
    <name evidence="2" type="ORF">YYG_01151</name>
</gene>